<evidence type="ECO:0000256" key="6">
    <source>
        <dbReference type="SAM" id="Phobius"/>
    </source>
</evidence>
<feature type="transmembrane region" description="Helical" evidence="6">
    <location>
        <begin position="312"/>
        <end position="335"/>
    </location>
</feature>
<evidence type="ECO:0000256" key="2">
    <source>
        <dbReference type="ARBA" id="ARBA00022475"/>
    </source>
</evidence>
<dbReference type="PROSITE" id="PS50156">
    <property type="entry name" value="SSD"/>
    <property type="match status" value="2"/>
</dbReference>
<dbReference type="SUPFAM" id="SSF82866">
    <property type="entry name" value="Multidrug efflux transporter AcrB transmembrane domain"/>
    <property type="match status" value="2"/>
</dbReference>
<dbReference type="AlphaFoldDB" id="A0A5C5WBQ7"/>
<dbReference type="RefSeq" id="WP_146572196.1">
    <property type="nucleotide sequence ID" value="NZ_SJPH01000002.1"/>
</dbReference>
<reference evidence="8 9" key="1">
    <citation type="submission" date="2019-02" db="EMBL/GenBank/DDBJ databases">
        <title>Deep-cultivation of Planctomycetes and their phenomic and genomic characterization uncovers novel biology.</title>
        <authorList>
            <person name="Wiegand S."/>
            <person name="Jogler M."/>
            <person name="Boedeker C."/>
            <person name="Pinto D."/>
            <person name="Vollmers J."/>
            <person name="Rivas-Marin E."/>
            <person name="Kohn T."/>
            <person name="Peeters S.H."/>
            <person name="Heuer A."/>
            <person name="Rast P."/>
            <person name="Oberbeckmann S."/>
            <person name="Bunk B."/>
            <person name="Jeske O."/>
            <person name="Meyerdierks A."/>
            <person name="Storesund J.E."/>
            <person name="Kallscheuer N."/>
            <person name="Luecker S."/>
            <person name="Lage O.M."/>
            <person name="Pohl T."/>
            <person name="Merkel B.J."/>
            <person name="Hornburger P."/>
            <person name="Mueller R.-W."/>
            <person name="Bruemmer F."/>
            <person name="Labrenz M."/>
            <person name="Spormann A.M."/>
            <person name="Op Den Camp H."/>
            <person name="Overmann J."/>
            <person name="Amann R."/>
            <person name="Jetten M.S.M."/>
            <person name="Mascher T."/>
            <person name="Medema M.H."/>
            <person name="Devos D.P."/>
            <person name="Kaster A.-K."/>
            <person name="Ovreas L."/>
            <person name="Rohde M."/>
            <person name="Galperin M.Y."/>
            <person name="Jogler C."/>
        </authorList>
    </citation>
    <scope>NUCLEOTIDE SEQUENCE [LARGE SCALE GENOMIC DNA]</scope>
    <source>
        <strain evidence="8 9">Pla111</strain>
    </source>
</reference>
<evidence type="ECO:0000259" key="7">
    <source>
        <dbReference type="PROSITE" id="PS50156"/>
    </source>
</evidence>
<keyword evidence="5 6" id="KW-0472">Membrane</keyword>
<feature type="transmembrane region" description="Helical" evidence="6">
    <location>
        <begin position="400"/>
        <end position="418"/>
    </location>
</feature>
<proteinExistence type="predicted"/>
<dbReference type="InterPro" id="IPR004869">
    <property type="entry name" value="MMPL_dom"/>
</dbReference>
<dbReference type="Gene3D" id="1.20.1640.10">
    <property type="entry name" value="Multidrug efflux transporter AcrB transmembrane domain"/>
    <property type="match status" value="2"/>
</dbReference>
<name>A0A5C5WBQ7_9BACT</name>
<evidence type="ECO:0000313" key="8">
    <source>
        <dbReference type="EMBL" id="TWT47519.1"/>
    </source>
</evidence>
<dbReference type="PANTHER" id="PTHR33406">
    <property type="entry name" value="MEMBRANE PROTEIN MJ1562-RELATED"/>
    <property type="match status" value="1"/>
</dbReference>
<organism evidence="8 9">
    <name type="scientific">Botrimarina hoheduenensis</name>
    <dbReference type="NCBI Taxonomy" id="2528000"/>
    <lineage>
        <taxon>Bacteria</taxon>
        <taxon>Pseudomonadati</taxon>
        <taxon>Planctomycetota</taxon>
        <taxon>Planctomycetia</taxon>
        <taxon>Pirellulales</taxon>
        <taxon>Lacipirellulaceae</taxon>
        <taxon>Botrimarina</taxon>
    </lineage>
</organism>
<gene>
    <name evidence="8" type="ORF">Pla111_11330</name>
</gene>
<sequence length="752" mass="81800">MESVANLFVRFRPLVGWMLLIVTAVAALGYLLPLKNQHPLERYESPLEDEPPTQSEVVQSRFNLAGSDAFMVIESDQLFTPQSISAVRKLVASVEALDFVDSVFWADRVPVLNVFGFADPLIPPDDASPEAFAQAGERLRNHALAGQLISDDGRALLLPIVYDWLRIDDAYQTTEQVLSAARNAINTTQTDLRVRLTGRAPLFIDQHSAFSRNQIVFQVIGYSLALVLASIMFRGLAAVLVVAAAPCLGVFWTLGLVKLFGVPANPLAEIVMPVMVAMVGLTDGVHLLVHIRRRRVAGDEPLEAARSAIEKVGLACWLTSLTTAIGFASLLLARSDYVQDFGRVCCLGVFIAFVAVVSFIPWVASTWVGRYIERGQERDLIGKGVEQLRGLINAMLARRWSVSIVSVLITVALAAFSLRLTPDNRMKSALPASSQSYQALEYCDDHFGGIEFFRVEIAWPEAIASDDPSILGVIREAERLVGDEPLLSRPLSVRTMLSSFPGDADDLATQATFLSLMPRELKNFFYNETRRWAVVTIRMQDRGIAKYAPVFTRLEQGLAEIAAANPGFELRLDGQPVKIAKDLFQIVTDLRASLGAASLVILLVLGVVYRSVRVGLLSVVPNVFPLAATGALLYFTGESLDMSSVCAFVVCLGIAVDDTIHFLSRFRQELAIDGDVHAAIRRAFVGVGAALVMTTVILCCGFGTMLLSDLPGHRTFAAMACSTIAAAVVGDLIALPALLSCFHPSGKRRPPA</sequence>
<keyword evidence="3 6" id="KW-0812">Transmembrane</keyword>
<dbReference type="GO" id="GO:0005886">
    <property type="term" value="C:plasma membrane"/>
    <property type="evidence" value="ECO:0007669"/>
    <property type="project" value="UniProtKB-SubCell"/>
</dbReference>
<evidence type="ECO:0000256" key="5">
    <source>
        <dbReference type="ARBA" id="ARBA00023136"/>
    </source>
</evidence>
<dbReference type="PANTHER" id="PTHR33406:SF12">
    <property type="entry name" value="BLR2997 PROTEIN"/>
    <property type="match status" value="1"/>
</dbReference>
<accession>A0A5C5WBQ7</accession>
<keyword evidence="9" id="KW-1185">Reference proteome</keyword>
<keyword evidence="4 6" id="KW-1133">Transmembrane helix</keyword>
<feature type="transmembrane region" description="Helical" evidence="6">
    <location>
        <begin position="14"/>
        <end position="32"/>
    </location>
</feature>
<feature type="transmembrane region" description="Helical" evidence="6">
    <location>
        <begin position="616"/>
        <end position="636"/>
    </location>
</feature>
<feature type="transmembrane region" description="Helical" evidence="6">
    <location>
        <begin position="590"/>
        <end position="609"/>
    </location>
</feature>
<evidence type="ECO:0000313" key="9">
    <source>
        <dbReference type="Proteomes" id="UP000318995"/>
    </source>
</evidence>
<feature type="transmembrane region" description="Helical" evidence="6">
    <location>
        <begin position="716"/>
        <end position="739"/>
    </location>
</feature>
<feature type="transmembrane region" description="Helical" evidence="6">
    <location>
        <begin position="219"/>
        <end position="252"/>
    </location>
</feature>
<evidence type="ECO:0000256" key="4">
    <source>
        <dbReference type="ARBA" id="ARBA00022989"/>
    </source>
</evidence>
<comment type="caution">
    <text evidence="8">The sequence shown here is derived from an EMBL/GenBank/DDBJ whole genome shotgun (WGS) entry which is preliminary data.</text>
</comment>
<feature type="transmembrane region" description="Helical" evidence="6">
    <location>
        <begin position="642"/>
        <end position="663"/>
    </location>
</feature>
<comment type="subcellular location">
    <subcellularLocation>
        <location evidence="1">Cell membrane</location>
        <topology evidence="1">Multi-pass membrane protein</topology>
    </subcellularLocation>
</comment>
<feature type="transmembrane region" description="Helical" evidence="6">
    <location>
        <begin position="272"/>
        <end position="291"/>
    </location>
</feature>
<dbReference type="EMBL" id="SJPH01000002">
    <property type="protein sequence ID" value="TWT47519.1"/>
    <property type="molecule type" value="Genomic_DNA"/>
</dbReference>
<protein>
    <submittedName>
        <fullName evidence="8">Bifunctional preprotein translocase subunit SecD/SecF</fullName>
    </submittedName>
</protein>
<dbReference type="InterPro" id="IPR000731">
    <property type="entry name" value="SSD"/>
</dbReference>
<feature type="transmembrane region" description="Helical" evidence="6">
    <location>
        <begin position="341"/>
        <end position="364"/>
    </location>
</feature>
<feature type="transmembrane region" description="Helical" evidence="6">
    <location>
        <begin position="683"/>
        <end position="704"/>
    </location>
</feature>
<keyword evidence="2" id="KW-1003">Cell membrane</keyword>
<dbReference type="Pfam" id="PF03176">
    <property type="entry name" value="MMPL"/>
    <property type="match status" value="2"/>
</dbReference>
<dbReference type="InterPro" id="IPR050545">
    <property type="entry name" value="Mycobact_MmpL"/>
</dbReference>
<feature type="domain" description="SSD" evidence="7">
    <location>
        <begin position="615"/>
        <end position="741"/>
    </location>
</feature>
<evidence type="ECO:0000256" key="1">
    <source>
        <dbReference type="ARBA" id="ARBA00004651"/>
    </source>
</evidence>
<dbReference type="OrthoDB" id="9794724at2"/>
<feature type="domain" description="SSD" evidence="7">
    <location>
        <begin position="253"/>
        <end position="366"/>
    </location>
</feature>
<dbReference type="Proteomes" id="UP000318995">
    <property type="component" value="Unassembled WGS sequence"/>
</dbReference>
<evidence type="ECO:0000256" key="3">
    <source>
        <dbReference type="ARBA" id="ARBA00022692"/>
    </source>
</evidence>